<protein>
    <recommendedName>
        <fullName evidence="4">HECT domain-containing protein</fullName>
    </recommendedName>
</protein>
<organism evidence="2 3">
    <name type="scientific">Plasmodiophora brassicae</name>
    <name type="common">Clubroot disease agent</name>
    <dbReference type="NCBI Taxonomy" id="37360"/>
    <lineage>
        <taxon>Eukaryota</taxon>
        <taxon>Sar</taxon>
        <taxon>Rhizaria</taxon>
        <taxon>Endomyxa</taxon>
        <taxon>Phytomyxea</taxon>
        <taxon>Plasmodiophorida</taxon>
        <taxon>Plasmodiophoridae</taxon>
        <taxon>Plasmodiophora</taxon>
    </lineage>
</organism>
<reference evidence="2 3" key="1">
    <citation type="submission" date="2015-02" db="EMBL/GenBank/DDBJ databases">
        <authorList>
            <person name="Chooi Y.-H."/>
        </authorList>
    </citation>
    <scope>NUCLEOTIDE SEQUENCE [LARGE SCALE GENOMIC DNA]</scope>
    <source>
        <strain evidence="2">E3</strain>
    </source>
</reference>
<evidence type="ECO:0000313" key="2">
    <source>
        <dbReference type="EMBL" id="CEO95576.1"/>
    </source>
</evidence>
<evidence type="ECO:0000256" key="1">
    <source>
        <dbReference type="SAM" id="MobiDB-lite"/>
    </source>
</evidence>
<gene>
    <name evidence="2" type="ORF">PBRA_004302</name>
</gene>
<evidence type="ECO:0008006" key="4">
    <source>
        <dbReference type="Google" id="ProtNLM"/>
    </source>
</evidence>
<dbReference type="EMBL" id="CDSF01000024">
    <property type="protein sequence ID" value="CEO95576.1"/>
    <property type="molecule type" value="Genomic_DNA"/>
</dbReference>
<keyword evidence="3" id="KW-1185">Reference proteome</keyword>
<evidence type="ECO:0000313" key="3">
    <source>
        <dbReference type="Proteomes" id="UP000039324"/>
    </source>
</evidence>
<dbReference type="AlphaFoldDB" id="A0A0G4IK38"/>
<sequence length="738" mass="81601">MGAPSEPAVRGRLQKLAEDPLPAVVVLITCAWYPCGKTVFVAAQSTFITCACYPRMKTMLAAAQSTLVLAYLLAASLSPTDAARCSEVSIWTVEEIDRYLTSLPVNDVKECAEIALLSSIVASRQDSIQCIVRHRRFVTDSSVVVRVAWYAYVIARRNSSPVNRDWKILQHDLLPLVKTAYRLDESEILLRFARHYEANPLTSITRSTVLNLAPDLSGGHPVEQHRSYPIAYDWSFNLGNFLGAHPQQQPGLVPPNEPPALHPILGEPSASRPQTRSQGATMPSAQRRRHRRTRSDDQDPSMSQGRNTRPRTRSPMQRVFIPPPNTNNRNVERSSRVPPHPSADQSSTVGSVTTSREQGRRVLQSVHVSQASPVSSWRYLVLDGTQQEQGQAFLDTLFAMIDEGDDRVRGRLFVKSESSPAIDENGLSASLIHFAATELVTRLGKRDQILYSQSMEKAFVPRSPTADTHEECRDLLLLGALIGIIDNYRGMGPNRIVSLPVPLPVVAFRALLTHGPVAITDEDARETALAAIYKQYCGDLSPAQCKADRQLDVDQVFPHVPGADYDSADSYLRELTGLLLNSPAFRMVSQGYLATAREPLRKPETYPTMHETVIADSVVTMAKLVGKLKMVTSRCYLQHAINSCWKVLRVLASMSDDGRADFVEAATGTRSLPLTRDIHSIIKVKLAHCNGITFRTCSRTVEVPFALACDMPALHMQLQDSIKEFVGRGITSSSHNIP</sequence>
<proteinExistence type="predicted"/>
<accession>A0A0G4IK38</accession>
<feature type="compositionally biased region" description="Polar residues" evidence="1">
    <location>
        <begin position="271"/>
        <end position="284"/>
    </location>
</feature>
<name>A0A0G4IK38_PLABS</name>
<dbReference type="Proteomes" id="UP000039324">
    <property type="component" value="Unassembled WGS sequence"/>
</dbReference>
<feature type="compositionally biased region" description="Polar residues" evidence="1">
    <location>
        <begin position="343"/>
        <end position="356"/>
    </location>
</feature>
<feature type="region of interest" description="Disordered" evidence="1">
    <location>
        <begin position="245"/>
        <end position="367"/>
    </location>
</feature>
<feature type="compositionally biased region" description="Pro residues" evidence="1">
    <location>
        <begin position="252"/>
        <end position="261"/>
    </location>
</feature>